<dbReference type="AlphaFoldDB" id="X0RVK1"/>
<accession>X0RVK1</accession>
<keyword evidence="1" id="KW-0472">Membrane</keyword>
<keyword evidence="1" id="KW-0812">Transmembrane</keyword>
<protein>
    <submittedName>
        <fullName evidence="2">Uncharacterized protein</fullName>
    </submittedName>
</protein>
<feature type="transmembrane region" description="Helical" evidence="1">
    <location>
        <begin position="61"/>
        <end position="79"/>
    </location>
</feature>
<feature type="transmembrane region" description="Helical" evidence="1">
    <location>
        <begin position="6"/>
        <end position="27"/>
    </location>
</feature>
<evidence type="ECO:0000256" key="1">
    <source>
        <dbReference type="SAM" id="Phobius"/>
    </source>
</evidence>
<keyword evidence="1" id="KW-1133">Transmembrane helix</keyword>
<feature type="transmembrane region" description="Helical" evidence="1">
    <location>
        <begin position="34"/>
        <end position="55"/>
    </location>
</feature>
<evidence type="ECO:0000313" key="2">
    <source>
        <dbReference type="EMBL" id="GAF72828.1"/>
    </source>
</evidence>
<dbReference type="EMBL" id="BARS01004088">
    <property type="protein sequence ID" value="GAF72828.1"/>
    <property type="molecule type" value="Genomic_DNA"/>
</dbReference>
<comment type="caution">
    <text evidence="2">The sequence shown here is derived from an EMBL/GenBank/DDBJ whole genome shotgun (WGS) entry which is preliminary data.</text>
</comment>
<organism evidence="2">
    <name type="scientific">marine sediment metagenome</name>
    <dbReference type="NCBI Taxonomy" id="412755"/>
    <lineage>
        <taxon>unclassified sequences</taxon>
        <taxon>metagenomes</taxon>
        <taxon>ecological metagenomes</taxon>
    </lineage>
</organism>
<proteinExistence type="predicted"/>
<name>X0RVK1_9ZZZZ</name>
<reference evidence="2" key="1">
    <citation type="journal article" date="2014" name="Front. Microbiol.">
        <title>High frequency of phylogenetically diverse reductive dehalogenase-homologous genes in deep subseafloor sedimentary metagenomes.</title>
        <authorList>
            <person name="Kawai M."/>
            <person name="Futagami T."/>
            <person name="Toyoda A."/>
            <person name="Takaki Y."/>
            <person name="Nishi S."/>
            <person name="Hori S."/>
            <person name="Arai W."/>
            <person name="Tsubouchi T."/>
            <person name="Morono Y."/>
            <person name="Uchiyama I."/>
            <person name="Ito T."/>
            <person name="Fujiyama A."/>
            <person name="Inagaki F."/>
            <person name="Takami H."/>
        </authorList>
    </citation>
    <scope>NUCLEOTIDE SEQUENCE</scope>
    <source>
        <strain evidence="2">Expedition CK06-06</strain>
    </source>
</reference>
<sequence length="100" mass="11229">MTVRRYAIITNIVAGLTLILGALYSLLRDRRRTYNLLIFAGGVMPMIGGFALAFFHEPSLFFIFELGGTVFLYLGFIYSDKFIKAREARLASTLAEKKLG</sequence>
<gene>
    <name evidence="2" type="ORF">S01H1_07967</name>
</gene>